<reference evidence="14" key="2">
    <citation type="submission" date="2022-08" db="EMBL/GenBank/DDBJ databases">
        <authorList>
            <person name="Dong C."/>
        </authorList>
    </citation>
    <scope>NUCLEOTIDE SEQUENCE</scope>
    <source>
        <strain evidence="14">59MF3M-4</strain>
    </source>
</reference>
<dbReference type="EC" id="2.7.6.3" evidence="3"/>
<evidence type="ECO:0000256" key="4">
    <source>
        <dbReference type="ARBA" id="ARBA00016218"/>
    </source>
</evidence>
<protein>
    <recommendedName>
        <fullName evidence="4">2-amino-4-hydroxy-6-hydroxymethyldihydropteridine pyrophosphokinase</fullName>
        <ecNumber evidence="3">2.7.6.3</ecNumber>
    </recommendedName>
    <alternativeName>
        <fullName evidence="11">6-hydroxymethyl-7,8-dihydropterin pyrophosphokinase</fullName>
    </alternativeName>
    <alternativeName>
        <fullName evidence="12">7,8-dihydro-6-hydroxymethylpterin-pyrophosphokinase</fullName>
    </alternativeName>
</protein>
<dbReference type="Gene3D" id="3.30.70.560">
    <property type="entry name" value="7,8-Dihydro-6-hydroxymethylpterin-pyrophosphokinase HPPK"/>
    <property type="match status" value="1"/>
</dbReference>
<evidence type="ECO:0000256" key="3">
    <source>
        <dbReference type="ARBA" id="ARBA00013253"/>
    </source>
</evidence>
<sequence>MIRCFIGLGANLDDPAAQIAIALRALARLPDSRLLRCSSLYGSKPLGPQDQPDYVNAVAELQTTLEPLALLDALQAQEREQGRIKHRHWGERCIDLDLLLYGDLTLLSERLNIPHHEMHKRSFVLLPLREIAADLHLPDGRAITDLQPEFGGDLQRIGPPPQVC</sequence>
<dbReference type="RefSeq" id="WP_260977251.1">
    <property type="nucleotide sequence ID" value="NZ_JAOANI010000028.1"/>
</dbReference>
<dbReference type="SUPFAM" id="SSF55083">
    <property type="entry name" value="6-hydroxymethyl-7,8-dihydropterin pyrophosphokinase, HPPK"/>
    <property type="match status" value="1"/>
</dbReference>
<evidence type="ECO:0000256" key="6">
    <source>
        <dbReference type="ARBA" id="ARBA00022741"/>
    </source>
</evidence>
<evidence type="ECO:0000256" key="12">
    <source>
        <dbReference type="ARBA" id="ARBA00033413"/>
    </source>
</evidence>
<evidence type="ECO:0000256" key="9">
    <source>
        <dbReference type="ARBA" id="ARBA00022909"/>
    </source>
</evidence>
<organism evidence="14 15">
    <name type="scientific">Thalassolituus pacificus</name>
    <dbReference type="NCBI Taxonomy" id="2975440"/>
    <lineage>
        <taxon>Bacteria</taxon>
        <taxon>Pseudomonadati</taxon>
        <taxon>Pseudomonadota</taxon>
        <taxon>Gammaproteobacteria</taxon>
        <taxon>Oceanospirillales</taxon>
        <taxon>Oceanospirillaceae</taxon>
        <taxon>Thalassolituus</taxon>
    </lineage>
</organism>
<keyword evidence="8" id="KW-0067">ATP-binding</keyword>
<dbReference type="GO" id="GO:0005524">
    <property type="term" value="F:ATP binding"/>
    <property type="evidence" value="ECO:0007669"/>
    <property type="project" value="UniProtKB-KW"/>
</dbReference>
<dbReference type="InterPro" id="IPR035907">
    <property type="entry name" value="Hppk_sf"/>
</dbReference>
<evidence type="ECO:0000256" key="2">
    <source>
        <dbReference type="ARBA" id="ARBA00005810"/>
    </source>
</evidence>
<comment type="pathway">
    <text evidence="1">Cofactor biosynthesis; tetrahydrofolate biosynthesis; 2-amino-4-hydroxy-6-hydroxymethyl-7,8-dihydropteridine diphosphate from 7,8-dihydroneopterin triphosphate: step 4/4.</text>
</comment>
<evidence type="ECO:0000313" key="14">
    <source>
        <dbReference type="EMBL" id="MCT7360417.1"/>
    </source>
</evidence>
<evidence type="ECO:0000256" key="11">
    <source>
        <dbReference type="ARBA" id="ARBA00029766"/>
    </source>
</evidence>
<keyword evidence="9" id="KW-0289">Folate biosynthesis</keyword>
<name>A0A9X2WIJ1_9GAMM</name>
<comment type="caution">
    <text evidence="14">The sequence shown here is derived from an EMBL/GenBank/DDBJ whole genome shotgun (WGS) entry which is preliminary data.</text>
</comment>
<dbReference type="EMBL" id="JAOANI010000028">
    <property type="protein sequence ID" value="MCT7360417.1"/>
    <property type="molecule type" value="Genomic_DNA"/>
</dbReference>
<evidence type="ECO:0000256" key="10">
    <source>
        <dbReference type="ARBA" id="ARBA00029409"/>
    </source>
</evidence>
<evidence type="ECO:0000256" key="8">
    <source>
        <dbReference type="ARBA" id="ARBA00022840"/>
    </source>
</evidence>
<dbReference type="NCBIfam" id="TIGR01498">
    <property type="entry name" value="folK"/>
    <property type="match status" value="1"/>
</dbReference>
<evidence type="ECO:0000256" key="7">
    <source>
        <dbReference type="ARBA" id="ARBA00022777"/>
    </source>
</evidence>
<keyword evidence="6" id="KW-0547">Nucleotide-binding</keyword>
<proteinExistence type="inferred from homology"/>
<comment type="function">
    <text evidence="10">Catalyzes the transfer of pyrophosphate from adenosine triphosphate (ATP) to 6-hydroxymethyl-7,8-dihydropterin, an enzymatic step in folate biosynthesis pathway.</text>
</comment>
<keyword evidence="7" id="KW-0418">Kinase</keyword>
<accession>A0A9X2WIJ1</accession>
<evidence type="ECO:0000313" key="15">
    <source>
        <dbReference type="Proteomes" id="UP001147830"/>
    </source>
</evidence>
<comment type="similarity">
    <text evidence="2">Belongs to the HPPK family.</text>
</comment>
<dbReference type="InterPro" id="IPR000550">
    <property type="entry name" value="Hppk"/>
</dbReference>
<evidence type="ECO:0000256" key="5">
    <source>
        <dbReference type="ARBA" id="ARBA00022679"/>
    </source>
</evidence>
<dbReference type="GO" id="GO:0016301">
    <property type="term" value="F:kinase activity"/>
    <property type="evidence" value="ECO:0007669"/>
    <property type="project" value="UniProtKB-KW"/>
</dbReference>
<dbReference type="CDD" id="cd00483">
    <property type="entry name" value="HPPK"/>
    <property type="match status" value="1"/>
</dbReference>
<reference evidence="14" key="1">
    <citation type="journal article" date="2022" name="Front. Microbiol.">
        <title>Genome-based taxonomic rearrangement of Oceanobacter-related bacteria including the description of Thalassolituus hydrocarbonoclasticus sp. nov. and Thalassolituus pacificus sp. nov. and emended description of the genus Thalassolituus.</title>
        <authorList>
            <person name="Dong C."/>
            <person name="Wei L."/>
            <person name="Wang J."/>
            <person name="Lai Q."/>
            <person name="Huang Z."/>
            <person name="Shao Z."/>
        </authorList>
    </citation>
    <scope>NUCLEOTIDE SEQUENCE</scope>
    <source>
        <strain evidence="14">59MF3M-4</strain>
    </source>
</reference>
<evidence type="ECO:0000256" key="1">
    <source>
        <dbReference type="ARBA" id="ARBA00005051"/>
    </source>
</evidence>
<dbReference type="PROSITE" id="PS00794">
    <property type="entry name" value="HPPK"/>
    <property type="match status" value="1"/>
</dbReference>
<dbReference type="Pfam" id="PF01288">
    <property type="entry name" value="HPPK"/>
    <property type="match status" value="1"/>
</dbReference>
<gene>
    <name evidence="14" type="primary">folK</name>
    <name evidence="14" type="ORF">NYR02_15445</name>
</gene>
<dbReference type="GO" id="GO:0003848">
    <property type="term" value="F:2-amino-4-hydroxy-6-hydroxymethyldihydropteridine diphosphokinase activity"/>
    <property type="evidence" value="ECO:0007669"/>
    <property type="project" value="UniProtKB-EC"/>
</dbReference>
<keyword evidence="15" id="KW-1185">Reference proteome</keyword>
<keyword evidence="5 14" id="KW-0808">Transferase</keyword>
<dbReference type="AlphaFoldDB" id="A0A9X2WIJ1"/>
<evidence type="ECO:0000259" key="13">
    <source>
        <dbReference type="PROSITE" id="PS00794"/>
    </source>
</evidence>
<feature type="domain" description="7,8-dihydro-6-hydroxymethylpterin-pyrophosphokinase" evidence="13">
    <location>
        <begin position="88"/>
        <end position="99"/>
    </location>
</feature>
<dbReference type="GO" id="GO:0046656">
    <property type="term" value="P:folic acid biosynthetic process"/>
    <property type="evidence" value="ECO:0007669"/>
    <property type="project" value="UniProtKB-KW"/>
</dbReference>
<dbReference type="PANTHER" id="PTHR43071">
    <property type="entry name" value="2-AMINO-4-HYDROXY-6-HYDROXYMETHYLDIHYDROPTERIDINE PYROPHOSPHOKINASE"/>
    <property type="match status" value="1"/>
</dbReference>
<dbReference type="Proteomes" id="UP001147830">
    <property type="component" value="Unassembled WGS sequence"/>
</dbReference>
<dbReference type="PANTHER" id="PTHR43071:SF1">
    <property type="entry name" value="2-AMINO-4-HYDROXY-6-HYDROXYMETHYLDIHYDROPTERIDINE PYROPHOSPHOKINASE"/>
    <property type="match status" value="1"/>
</dbReference>